<dbReference type="InterPro" id="IPR036388">
    <property type="entry name" value="WH-like_DNA-bd_sf"/>
</dbReference>
<evidence type="ECO:0000256" key="4">
    <source>
        <dbReference type="ARBA" id="ARBA00023125"/>
    </source>
</evidence>
<dbReference type="PANTHER" id="PTHR43133:SF50">
    <property type="entry name" value="ECF RNA POLYMERASE SIGMA FACTOR SIGM"/>
    <property type="match status" value="1"/>
</dbReference>
<evidence type="ECO:0000256" key="5">
    <source>
        <dbReference type="ARBA" id="ARBA00023163"/>
    </source>
</evidence>
<dbReference type="InterPro" id="IPR014325">
    <property type="entry name" value="RNA_pol_sigma-E_actinobac"/>
</dbReference>
<keyword evidence="4" id="KW-0238">DNA-binding</keyword>
<dbReference type="CDD" id="cd06171">
    <property type="entry name" value="Sigma70_r4"/>
    <property type="match status" value="1"/>
</dbReference>
<dbReference type="InterPro" id="IPR013324">
    <property type="entry name" value="RNA_pol_sigma_r3/r4-like"/>
</dbReference>
<keyword evidence="5" id="KW-0804">Transcription</keyword>
<evidence type="ECO:0000259" key="6">
    <source>
        <dbReference type="Pfam" id="PF04542"/>
    </source>
</evidence>
<keyword evidence="2" id="KW-0805">Transcription regulation</keyword>
<dbReference type="Proteomes" id="UP001501251">
    <property type="component" value="Unassembled WGS sequence"/>
</dbReference>
<dbReference type="InterPro" id="IPR013325">
    <property type="entry name" value="RNA_pol_sigma_r2"/>
</dbReference>
<evidence type="ECO:0000256" key="3">
    <source>
        <dbReference type="ARBA" id="ARBA00023082"/>
    </source>
</evidence>
<dbReference type="NCBIfam" id="TIGR02983">
    <property type="entry name" value="SigE-fam_strep"/>
    <property type="match status" value="1"/>
</dbReference>
<dbReference type="InterPro" id="IPR007627">
    <property type="entry name" value="RNA_pol_sigma70_r2"/>
</dbReference>
<gene>
    <name evidence="8" type="ORF">GCM10022252_09330</name>
</gene>
<keyword evidence="3" id="KW-0731">Sigma factor</keyword>
<feature type="domain" description="RNA polymerase sigma-70 region 2" evidence="6">
    <location>
        <begin position="30"/>
        <end position="93"/>
    </location>
</feature>
<evidence type="ECO:0000313" key="8">
    <source>
        <dbReference type="EMBL" id="GAA4182811.1"/>
    </source>
</evidence>
<reference evidence="9" key="1">
    <citation type="journal article" date="2019" name="Int. J. Syst. Evol. Microbiol.">
        <title>The Global Catalogue of Microorganisms (GCM) 10K type strain sequencing project: providing services to taxonomists for standard genome sequencing and annotation.</title>
        <authorList>
            <consortium name="The Broad Institute Genomics Platform"/>
            <consortium name="The Broad Institute Genome Sequencing Center for Infectious Disease"/>
            <person name="Wu L."/>
            <person name="Ma J."/>
        </authorList>
    </citation>
    <scope>NUCLEOTIDE SEQUENCE [LARGE SCALE GENOMIC DNA]</scope>
    <source>
        <strain evidence="9">JCM 17388</strain>
    </source>
</reference>
<dbReference type="EMBL" id="BAABAQ010000001">
    <property type="protein sequence ID" value="GAA4182811.1"/>
    <property type="molecule type" value="Genomic_DNA"/>
</dbReference>
<comment type="similarity">
    <text evidence="1">Belongs to the sigma-70 factor family. ECF subfamily.</text>
</comment>
<dbReference type="Pfam" id="PF04542">
    <property type="entry name" value="Sigma70_r2"/>
    <property type="match status" value="1"/>
</dbReference>
<comment type="caution">
    <text evidence="8">The sequence shown here is derived from an EMBL/GenBank/DDBJ whole genome shotgun (WGS) entry which is preliminary data.</text>
</comment>
<dbReference type="NCBIfam" id="TIGR02937">
    <property type="entry name" value="sigma70-ECF"/>
    <property type="match status" value="1"/>
</dbReference>
<dbReference type="InterPro" id="IPR039425">
    <property type="entry name" value="RNA_pol_sigma-70-like"/>
</dbReference>
<feature type="domain" description="RNA polymerase sigma factor 70 region 4 type 2" evidence="7">
    <location>
        <begin position="118"/>
        <end position="168"/>
    </location>
</feature>
<accession>A0ABP8AEX8</accession>
<evidence type="ECO:0000256" key="2">
    <source>
        <dbReference type="ARBA" id="ARBA00023015"/>
    </source>
</evidence>
<dbReference type="SUPFAM" id="SSF88659">
    <property type="entry name" value="Sigma3 and sigma4 domains of RNA polymerase sigma factors"/>
    <property type="match status" value="1"/>
</dbReference>
<dbReference type="Pfam" id="PF08281">
    <property type="entry name" value="Sigma70_r4_2"/>
    <property type="match status" value="1"/>
</dbReference>
<dbReference type="InterPro" id="IPR014284">
    <property type="entry name" value="RNA_pol_sigma-70_dom"/>
</dbReference>
<protein>
    <submittedName>
        <fullName evidence="8">SigE family RNA polymerase sigma factor</fullName>
    </submittedName>
</protein>
<organism evidence="8 9">
    <name type="scientific">Streptosporangium oxazolinicum</name>
    <dbReference type="NCBI Taxonomy" id="909287"/>
    <lineage>
        <taxon>Bacteria</taxon>
        <taxon>Bacillati</taxon>
        <taxon>Actinomycetota</taxon>
        <taxon>Actinomycetes</taxon>
        <taxon>Streptosporangiales</taxon>
        <taxon>Streptosporangiaceae</taxon>
        <taxon>Streptosporangium</taxon>
    </lineage>
</organism>
<sequence>MAPTVERPRGNRRVEVIVDAAEERRFREFVSARSPALMRLAFLLTGGDQHAAEDLLQTALARTVAGWSRVETPEAYVRQVMYRQQVSWWRRRRETVVAEPPEGTVADGTPGADLRIVMRRALARLTPRQRAVLVLRYYEDLPEAEVAGILGCSVGTVRSTAHRSLARLRVLAPELREPHTIFGEVAT</sequence>
<name>A0ABP8AEX8_9ACTN</name>
<dbReference type="Gene3D" id="1.10.1740.10">
    <property type="match status" value="1"/>
</dbReference>
<dbReference type="PANTHER" id="PTHR43133">
    <property type="entry name" value="RNA POLYMERASE ECF-TYPE SIGMA FACTO"/>
    <property type="match status" value="1"/>
</dbReference>
<evidence type="ECO:0000256" key="1">
    <source>
        <dbReference type="ARBA" id="ARBA00010641"/>
    </source>
</evidence>
<proteinExistence type="inferred from homology"/>
<dbReference type="SUPFAM" id="SSF88946">
    <property type="entry name" value="Sigma2 domain of RNA polymerase sigma factors"/>
    <property type="match status" value="1"/>
</dbReference>
<dbReference type="InterPro" id="IPR013249">
    <property type="entry name" value="RNA_pol_sigma70_r4_t2"/>
</dbReference>
<evidence type="ECO:0000259" key="7">
    <source>
        <dbReference type="Pfam" id="PF08281"/>
    </source>
</evidence>
<dbReference type="Gene3D" id="1.10.10.10">
    <property type="entry name" value="Winged helix-like DNA-binding domain superfamily/Winged helix DNA-binding domain"/>
    <property type="match status" value="1"/>
</dbReference>
<evidence type="ECO:0000313" key="9">
    <source>
        <dbReference type="Proteomes" id="UP001501251"/>
    </source>
</evidence>
<keyword evidence="9" id="KW-1185">Reference proteome</keyword>